<protein>
    <submittedName>
        <fullName evidence="1">Unnamed protein product</fullName>
    </submittedName>
</protein>
<evidence type="ECO:0000313" key="2">
    <source>
        <dbReference type="Proteomes" id="UP001165205"/>
    </source>
</evidence>
<organism evidence="1 2">
    <name type="scientific">Aspergillus oryzae</name>
    <name type="common">Yellow koji mold</name>
    <dbReference type="NCBI Taxonomy" id="5062"/>
    <lineage>
        <taxon>Eukaryota</taxon>
        <taxon>Fungi</taxon>
        <taxon>Dikarya</taxon>
        <taxon>Ascomycota</taxon>
        <taxon>Pezizomycotina</taxon>
        <taxon>Eurotiomycetes</taxon>
        <taxon>Eurotiomycetidae</taxon>
        <taxon>Eurotiales</taxon>
        <taxon>Aspergillaceae</taxon>
        <taxon>Aspergillus</taxon>
        <taxon>Aspergillus subgen. Circumdati</taxon>
    </lineage>
</organism>
<dbReference type="AlphaFoldDB" id="A0AAN4YLY5"/>
<reference evidence="1" key="1">
    <citation type="submission" date="2023-04" db="EMBL/GenBank/DDBJ databases">
        <title>Aspergillus oryzae NBRC 4228.</title>
        <authorList>
            <person name="Ichikawa N."/>
            <person name="Sato H."/>
            <person name="Tonouchi N."/>
        </authorList>
    </citation>
    <scope>NUCLEOTIDE SEQUENCE</scope>
    <source>
        <strain evidence="1">NBRC 4228</strain>
    </source>
</reference>
<dbReference type="Proteomes" id="UP001165205">
    <property type="component" value="Unassembled WGS sequence"/>
</dbReference>
<dbReference type="EMBL" id="BSYA01000050">
    <property type="protein sequence ID" value="GMG28888.1"/>
    <property type="molecule type" value="Genomic_DNA"/>
</dbReference>
<evidence type="ECO:0000313" key="1">
    <source>
        <dbReference type="EMBL" id="GMG28888.1"/>
    </source>
</evidence>
<gene>
    <name evidence="1" type="ORF">Aory04_000522900</name>
</gene>
<proteinExistence type="predicted"/>
<accession>A0AAN4YLY5</accession>
<sequence>MNGASEKVPILISSHYATLEENHRPAWKNAPTGYSRKCTLLRLNAMVPIAVHSYRKPAGNVQMNQIYIPILERPTIASMVVRRPGAWMVFTGREFPPKEDRAEQKSRLGKEWGANFVVGDGLWVRGG</sequence>
<comment type="caution">
    <text evidence="1">The sequence shown here is derived from an EMBL/GenBank/DDBJ whole genome shotgun (WGS) entry which is preliminary data.</text>
</comment>
<name>A0AAN4YLY5_ASPOZ</name>